<dbReference type="VEuPathDB" id="VectorBase:HLOH_044282"/>
<proteinExistence type="predicted"/>
<evidence type="ECO:0000313" key="2">
    <source>
        <dbReference type="Proteomes" id="UP000821853"/>
    </source>
</evidence>
<dbReference type="OrthoDB" id="426210at2759"/>
<dbReference type="Proteomes" id="UP000821853">
    <property type="component" value="Chromosome 2"/>
</dbReference>
<reference evidence="1 2" key="1">
    <citation type="journal article" date="2020" name="Cell">
        <title>Large-Scale Comparative Analyses of Tick Genomes Elucidate Their Genetic Diversity and Vector Capacities.</title>
        <authorList>
            <consortium name="Tick Genome and Microbiome Consortium (TIGMIC)"/>
            <person name="Jia N."/>
            <person name="Wang J."/>
            <person name="Shi W."/>
            <person name="Du L."/>
            <person name="Sun Y."/>
            <person name="Zhan W."/>
            <person name="Jiang J.F."/>
            <person name="Wang Q."/>
            <person name="Zhang B."/>
            <person name="Ji P."/>
            <person name="Bell-Sakyi L."/>
            <person name="Cui X.M."/>
            <person name="Yuan T.T."/>
            <person name="Jiang B.G."/>
            <person name="Yang W.F."/>
            <person name="Lam T.T."/>
            <person name="Chang Q.C."/>
            <person name="Ding S.J."/>
            <person name="Wang X.J."/>
            <person name="Zhu J.G."/>
            <person name="Ruan X.D."/>
            <person name="Zhao L."/>
            <person name="Wei J.T."/>
            <person name="Ye R.Z."/>
            <person name="Que T.C."/>
            <person name="Du C.H."/>
            <person name="Zhou Y.H."/>
            <person name="Cheng J.X."/>
            <person name="Dai P.F."/>
            <person name="Guo W.B."/>
            <person name="Han X.H."/>
            <person name="Huang E.J."/>
            <person name="Li L.F."/>
            <person name="Wei W."/>
            <person name="Gao Y.C."/>
            <person name="Liu J.Z."/>
            <person name="Shao H.Z."/>
            <person name="Wang X."/>
            <person name="Wang C.C."/>
            <person name="Yang T.C."/>
            <person name="Huo Q.B."/>
            <person name="Li W."/>
            <person name="Chen H.Y."/>
            <person name="Chen S.E."/>
            <person name="Zhou L.G."/>
            <person name="Ni X.B."/>
            <person name="Tian J.H."/>
            <person name="Sheng Y."/>
            <person name="Liu T."/>
            <person name="Pan Y.S."/>
            <person name="Xia L.Y."/>
            <person name="Li J."/>
            <person name="Zhao F."/>
            <person name="Cao W.C."/>
        </authorList>
    </citation>
    <scope>NUCLEOTIDE SEQUENCE [LARGE SCALE GENOMIC DNA]</scope>
    <source>
        <strain evidence="1">HaeL-2018</strain>
    </source>
</reference>
<dbReference type="EMBL" id="JABSTR010000004">
    <property type="protein sequence ID" value="KAH9367288.1"/>
    <property type="molecule type" value="Genomic_DNA"/>
</dbReference>
<evidence type="ECO:0000313" key="1">
    <source>
        <dbReference type="EMBL" id="KAH9367288.1"/>
    </source>
</evidence>
<sequence length="80" mass="8999">MKLFSKIQSTEDCVNPQKNICDIAQWCIKNCSSLNTSKTKITTVSRQKAQVLFSCKVRNEAIFCVNVIKDLGVVILISFN</sequence>
<organism evidence="1 2">
    <name type="scientific">Haemaphysalis longicornis</name>
    <name type="common">Bush tick</name>
    <dbReference type="NCBI Taxonomy" id="44386"/>
    <lineage>
        <taxon>Eukaryota</taxon>
        <taxon>Metazoa</taxon>
        <taxon>Ecdysozoa</taxon>
        <taxon>Arthropoda</taxon>
        <taxon>Chelicerata</taxon>
        <taxon>Arachnida</taxon>
        <taxon>Acari</taxon>
        <taxon>Parasitiformes</taxon>
        <taxon>Ixodida</taxon>
        <taxon>Ixodoidea</taxon>
        <taxon>Ixodidae</taxon>
        <taxon>Haemaphysalinae</taxon>
        <taxon>Haemaphysalis</taxon>
    </lineage>
</organism>
<accession>A0A9J6FY23</accession>
<name>A0A9J6FY23_HAELO</name>
<keyword evidence="2" id="KW-1185">Reference proteome</keyword>
<gene>
    <name evidence="1" type="ORF">HPB48_020285</name>
</gene>
<dbReference type="AlphaFoldDB" id="A0A9J6FY23"/>
<comment type="caution">
    <text evidence="1">The sequence shown here is derived from an EMBL/GenBank/DDBJ whole genome shotgun (WGS) entry which is preliminary data.</text>
</comment>
<protein>
    <submittedName>
        <fullName evidence="1">Uncharacterized protein</fullName>
    </submittedName>
</protein>